<protein>
    <submittedName>
        <fullName evidence="1">Uncharacterized protein</fullName>
    </submittedName>
</protein>
<dbReference type="EMBL" id="LATL02000353">
    <property type="protein sequence ID" value="KKD38255.1"/>
    <property type="molecule type" value="Genomic_DNA"/>
</dbReference>
<gene>
    <name evidence="1" type="ORF">WN50_09875</name>
</gene>
<dbReference type="OrthoDB" id="484429at2"/>
<dbReference type="AlphaFoldDB" id="A0A0F5YJA0"/>
<comment type="caution">
    <text evidence="1">The sequence shown here is derived from an EMBL/GenBank/DDBJ whole genome shotgun (WGS) entry which is preliminary data.</text>
</comment>
<accession>A0A0F5YJA0</accession>
<dbReference type="RefSeq" id="WP_046278369.1">
    <property type="nucleotide sequence ID" value="NZ_LATL02000353.1"/>
</dbReference>
<name>A0A0F5YJA0_9CYAN</name>
<reference evidence="1 2" key="1">
    <citation type="submission" date="2015-06" db="EMBL/GenBank/DDBJ databases">
        <title>Draft genome assembly of filamentous brackish cyanobacterium Limnoraphis robusta strain CS-951.</title>
        <authorList>
            <person name="Willis A."/>
            <person name="Parks M."/>
            <person name="Burford M.A."/>
        </authorList>
    </citation>
    <scope>NUCLEOTIDE SEQUENCE [LARGE SCALE GENOMIC DNA]</scope>
    <source>
        <strain evidence="1 2">CS-951</strain>
    </source>
</reference>
<sequence>MTKHDTWVKFKSPSNFDKIKHLFPHGIPMRDPFPMEVDSDNQIYWVVDETRLIGYQADALIDLIADEYNVTRDEVEAEAERCDGLILSNETEVASLTVGTEGFTRNIELAKFYRDNPNKDQETFEKLKLFFANQIERWIKGDEIPPPLPAWEDIPEEIKTPELESIYQQAQIYSMLNDRKDAIFSLFVKSLIMGNITRRVLKTIYHKDES</sequence>
<dbReference type="Proteomes" id="UP000033607">
    <property type="component" value="Unassembled WGS sequence"/>
</dbReference>
<organism evidence="1 2">
    <name type="scientific">Limnoraphis robusta CS-951</name>
    <dbReference type="NCBI Taxonomy" id="1637645"/>
    <lineage>
        <taxon>Bacteria</taxon>
        <taxon>Bacillati</taxon>
        <taxon>Cyanobacteriota</taxon>
        <taxon>Cyanophyceae</taxon>
        <taxon>Oscillatoriophycideae</taxon>
        <taxon>Oscillatoriales</taxon>
        <taxon>Sirenicapillariaceae</taxon>
        <taxon>Limnoraphis</taxon>
    </lineage>
</organism>
<evidence type="ECO:0000313" key="1">
    <source>
        <dbReference type="EMBL" id="KKD38255.1"/>
    </source>
</evidence>
<evidence type="ECO:0000313" key="2">
    <source>
        <dbReference type="Proteomes" id="UP000033607"/>
    </source>
</evidence>
<proteinExistence type="predicted"/>